<organism evidence="5 6">
    <name type="scientific">Bianquea renquensis</name>
    <dbReference type="NCBI Taxonomy" id="2763661"/>
    <lineage>
        <taxon>Bacteria</taxon>
        <taxon>Bacillati</taxon>
        <taxon>Bacillota</taxon>
        <taxon>Clostridia</taxon>
        <taxon>Eubacteriales</taxon>
        <taxon>Bianqueaceae</taxon>
        <taxon>Bianquea</taxon>
    </lineage>
</organism>
<dbReference type="PROSITE" id="PS01124">
    <property type="entry name" value="HTH_ARAC_FAMILY_2"/>
    <property type="match status" value="1"/>
</dbReference>
<keyword evidence="6" id="KW-1185">Reference proteome</keyword>
<dbReference type="Proteomes" id="UP000657006">
    <property type="component" value="Unassembled WGS sequence"/>
</dbReference>
<comment type="caution">
    <text evidence="5">The sequence shown here is derived from an EMBL/GenBank/DDBJ whole genome shotgun (WGS) entry which is preliminary data.</text>
</comment>
<dbReference type="EMBL" id="JACRSQ010000006">
    <property type="protein sequence ID" value="MBC8543059.1"/>
    <property type="molecule type" value="Genomic_DNA"/>
</dbReference>
<evidence type="ECO:0000313" key="6">
    <source>
        <dbReference type="Proteomes" id="UP000657006"/>
    </source>
</evidence>
<dbReference type="SMART" id="SM00342">
    <property type="entry name" value="HTH_ARAC"/>
    <property type="match status" value="1"/>
</dbReference>
<dbReference type="SUPFAM" id="SSF46689">
    <property type="entry name" value="Homeodomain-like"/>
    <property type="match status" value="2"/>
</dbReference>
<evidence type="ECO:0000259" key="4">
    <source>
        <dbReference type="PROSITE" id="PS01124"/>
    </source>
</evidence>
<dbReference type="InterPro" id="IPR009057">
    <property type="entry name" value="Homeodomain-like_sf"/>
</dbReference>
<dbReference type="InterPro" id="IPR050959">
    <property type="entry name" value="MarA-like"/>
</dbReference>
<dbReference type="PROSITE" id="PS00041">
    <property type="entry name" value="HTH_ARAC_FAMILY_1"/>
    <property type="match status" value="1"/>
</dbReference>
<dbReference type="SUPFAM" id="SSF55136">
    <property type="entry name" value="Probable bacterial effector-binding domain"/>
    <property type="match status" value="1"/>
</dbReference>
<proteinExistence type="predicted"/>
<dbReference type="InterPro" id="IPR011256">
    <property type="entry name" value="Reg_factor_effector_dom_sf"/>
</dbReference>
<dbReference type="AlphaFoldDB" id="A0A926DTH3"/>
<sequence length="410" mass="47307">MPKNDYINAVLSYIERHLTEALTPENIARRHFVSVSQLYRDFYDCTGHSIKEYIRKRRISNACEKIKCSALSLTVIADESGYQTIQSFHKIFKRTVGMTPMEYRMNDSYFYFYPFATYERGVAVKVGMESIPAYTTTRFYSSCQVGIEDNAIKALGLGNISGRVFGRNGKQMGNRFCYEVMTEIPGEIRTSLYATCVVNYDDADISNGWNYLYNNWLSASMFEESGEGIFEEYFFQNGKPRKLKLYLPVKKRKVEQHITITAEPEKTFIIAKEKGYNAERKASEMVMAFLQQHPLLIRNAQRFYVCTYNGVYECGVECDSDFWLTTPLKQRMSCGIDLIHMPAGRYAVLSGNCYGDTRVVREKMDSWLQNNGIPHENEPAFAIYEITDGSYDAENICMKLYKRLKDDKNG</sequence>
<dbReference type="Gene3D" id="3.20.80.10">
    <property type="entry name" value="Regulatory factor, effector binding domain"/>
    <property type="match status" value="2"/>
</dbReference>
<dbReference type="Pfam" id="PF12833">
    <property type="entry name" value="HTH_18"/>
    <property type="match status" value="1"/>
</dbReference>
<evidence type="ECO:0000256" key="2">
    <source>
        <dbReference type="ARBA" id="ARBA00023125"/>
    </source>
</evidence>
<feature type="domain" description="HTH araC/xylS-type" evidence="4">
    <location>
        <begin position="8"/>
        <end position="106"/>
    </location>
</feature>
<dbReference type="Gene3D" id="1.10.10.60">
    <property type="entry name" value="Homeodomain-like"/>
    <property type="match status" value="2"/>
</dbReference>
<dbReference type="InterPro" id="IPR018060">
    <property type="entry name" value="HTH_AraC"/>
</dbReference>
<keyword evidence="2" id="KW-0238">DNA-binding</keyword>
<gene>
    <name evidence="5" type="ORF">H8730_05825</name>
</gene>
<dbReference type="RefSeq" id="WP_283243873.1">
    <property type="nucleotide sequence ID" value="NZ_JACRSQ010000006.1"/>
</dbReference>
<evidence type="ECO:0000256" key="1">
    <source>
        <dbReference type="ARBA" id="ARBA00023015"/>
    </source>
</evidence>
<dbReference type="PANTHER" id="PTHR47504">
    <property type="entry name" value="RIGHT ORIGIN-BINDING PROTEIN"/>
    <property type="match status" value="1"/>
</dbReference>
<accession>A0A926DTH3</accession>
<evidence type="ECO:0000313" key="5">
    <source>
        <dbReference type="EMBL" id="MBC8543059.1"/>
    </source>
</evidence>
<name>A0A926DTH3_9FIRM</name>
<evidence type="ECO:0000256" key="3">
    <source>
        <dbReference type="ARBA" id="ARBA00023163"/>
    </source>
</evidence>
<dbReference type="InterPro" id="IPR018062">
    <property type="entry name" value="HTH_AraC-typ_CS"/>
</dbReference>
<dbReference type="GO" id="GO:0043565">
    <property type="term" value="F:sequence-specific DNA binding"/>
    <property type="evidence" value="ECO:0007669"/>
    <property type="project" value="InterPro"/>
</dbReference>
<dbReference type="GO" id="GO:0003700">
    <property type="term" value="F:DNA-binding transcription factor activity"/>
    <property type="evidence" value="ECO:0007669"/>
    <property type="project" value="InterPro"/>
</dbReference>
<dbReference type="PANTHER" id="PTHR47504:SF5">
    <property type="entry name" value="RIGHT ORIGIN-BINDING PROTEIN"/>
    <property type="match status" value="1"/>
</dbReference>
<keyword evidence="3" id="KW-0804">Transcription</keyword>
<reference evidence="5" key="1">
    <citation type="submission" date="2020-08" db="EMBL/GenBank/DDBJ databases">
        <title>Genome public.</title>
        <authorList>
            <person name="Liu C."/>
            <person name="Sun Q."/>
        </authorList>
    </citation>
    <scope>NUCLEOTIDE SEQUENCE</scope>
    <source>
        <strain evidence="5">NSJ-32</strain>
    </source>
</reference>
<protein>
    <submittedName>
        <fullName evidence="5">Helix-turn-helix domain-containing protein</fullName>
    </submittedName>
</protein>
<keyword evidence="1" id="KW-0805">Transcription regulation</keyword>